<dbReference type="PANTHER" id="PTHR39425:SF1">
    <property type="entry name" value="CYTOCHROME C7-LIKE DOMAIN-CONTAINING PROTEIN"/>
    <property type="match status" value="1"/>
</dbReference>
<proteinExistence type="predicted"/>
<keyword evidence="1" id="KW-0812">Transmembrane</keyword>
<evidence type="ECO:0000313" key="3">
    <source>
        <dbReference type="EMBL" id="BCR03288.1"/>
    </source>
</evidence>
<keyword evidence="1" id="KW-0472">Membrane</keyword>
<dbReference type="Gene3D" id="3.90.10.10">
    <property type="entry name" value="Cytochrome C3"/>
    <property type="match status" value="2"/>
</dbReference>
<dbReference type="RefSeq" id="WP_221250769.1">
    <property type="nucleotide sequence ID" value="NZ_AP024355.1"/>
</dbReference>
<dbReference type="PANTHER" id="PTHR39425">
    <property type="entry name" value="LIPOPROTEIN CYTOCHROME C"/>
    <property type="match status" value="1"/>
</dbReference>
<sequence>MPLTLNQAQRRFLTRLAPRVLLLGFFTTFVLLVAGMALYWWQVQRAPEQPIAFPHTVHAGSLQLPCSYCHMYADKSPRAGVPTLDICMSCHRSIATDRPQIIKLTEHYQARRPVAWNRVHELPDFIYFTHKRHVRAGIECFACHGNLAAMTKVRRVRTLQMGWCVTCHKSNGASIDCATCHL</sequence>
<reference evidence="3 4" key="1">
    <citation type="journal article" date="2016" name="C (Basel)">
        <title>Selective Growth of and Electricity Production by Marine Exoelectrogenic Bacteria in Self-Aggregated Hydrogel of Microbially Reduced Graphene Oxide.</title>
        <authorList>
            <person name="Yoshida N."/>
            <person name="Goto Y."/>
            <person name="Miyata Y."/>
        </authorList>
    </citation>
    <scope>NUCLEOTIDE SEQUENCE [LARGE SCALE GENOMIC DNA]</scope>
    <source>
        <strain evidence="3 4">NIT-T3</strain>
    </source>
</reference>
<dbReference type="EMBL" id="AP024355">
    <property type="protein sequence ID" value="BCR03288.1"/>
    <property type="molecule type" value="Genomic_DNA"/>
</dbReference>
<keyword evidence="4" id="KW-1185">Reference proteome</keyword>
<feature type="domain" description="Cytochrome c7-like" evidence="2">
    <location>
        <begin position="127"/>
        <end position="181"/>
    </location>
</feature>
<evidence type="ECO:0000256" key="1">
    <source>
        <dbReference type="SAM" id="Phobius"/>
    </source>
</evidence>
<gene>
    <name evidence="3" type="ORF">DESUT3_03570</name>
</gene>
<dbReference type="CDD" id="cd08168">
    <property type="entry name" value="Cytochrom_C3"/>
    <property type="match status" value="1"/>
</dbReference>
<reference evidence="3 4" key="2">
    <citation type="journal article" date="2021" name="Int. J. Syst. Evol. Microbiol.">
        <title>Isolation and Polyphasic Characterization of Desulfuromonas versatilis sp. Nov., an Electrogenic Bacteria Capable of Versatile Metabolism Isolated from a Graphene Oxide-Reducing Enrichment Culture.</title>
        <authorList>
            <person name="Xie L."/>
            <person name="Yoshida N."/>
            <person name="Ishii S."/>
            <person name="Meng L."/>
        </authorList>
    </citation>
    <scope>NUCLEOTIDE SEQUENCE [LARGE SCALE GENOMIC DNA]</scope>
    <source>
        <strain evidence="3 4">NIT-T3</strain>
    </source>
</reference>
<dbReference type="InterPro" id="IPR029467">
    <property type="entry name" value="Cyt_c7-like"/>
</dbReference>
<name>A0ABM9SDJ0_9BACT</name>
<protein>
    <submittedName>
        <fullName evidence="3">C-type cytochrome</fullName>
    </submittedName>
</protein>
<dbReference type="Pfam" id="PF14522">
    <property type="entry name" value="Cytochrome_C7"/>
    <property type="match status" value="1"/>
</dbReference>
<evidence type="ECO:0000259" key="2">
    <source>
        <dbReference type="Pfam" id="PF14522"/>
    </source>
</evidence>
<organism evidence="3 4">
    <name type="scientific">Desulfuromonas versatilis</name>
    <dbReference type="NCBI Taxonomy" id="2802975"/>
    <lineage>
        <taxon>Bacteria</taxon>
        <taxon>Pseudomonadati</taxon>
        <taxon>Thermodesulfobacteriota</taxon>
        <taxon>Desulfuromonadia</taxon>
        <taxon>Desulfuromonadales</taxon>
        <taxon>Desulfuromonadaceae</taxon>
        <taxon>Desulfuromonas</taxon>
    </lineage>
</organism>
<keyword evidence="1" id="KW-1133">Transmembrane helix</keyword>
<evidence type="ECO:0000313" key="4">
    <source>
        <dbReference type="Proteomes" id="UP001319827"/>
    </source>
</evidence>
<feature type="transmembrane region" description="Helical" evidence="1">
    <location>
        <begin position="20"/>
        <end position="41"/>
    </location>
</feature>
<dbReference type="SUPFAM" id="SSF48695">
    <property type="entry name" value="Multiheme cytochromes"/>
    <property type="match status" value="1"/>
</dbReference>
<dbReference type="Proteomes" id="UP001319827">
    <property type="component" value="Chromosome"/>
</dbReference>
<accession>A0ABM9SDJ0</accession>
<dbReference type="InterPro" id="IPR036280">
    <property type="entry name" value="Multihaem_cyt_sf"/>
</dbReference>